<gene>
    <name evidence="1" type="ORF">ACJ73_07772</name>
</gene>
<organism evidence="1 2">
    <name type="scientific">Blastomyces percursus</name>
    <dbReference type="NCBI Taxonomy" id="1658174"/>
    <lineage>
        <taxon>Eukaryota</taxon>
        <taxon>Fungi</taxon>
        <taxon>Dikarya</taxon>
        <taxon>Ascomycota</taxon>
        <taxon>Pezizomycotina</taxon>
        <taxon>Eurotiomycetes</taxon>
        <taxon>Eurotiomycetidae</taxon>
        <taxon>Onygenales</taxon>
        <taxon>Ajellomycetaceae</taxon>
        <taxon>Blastomyces</taxon>
    </lineage>
</organism>
<dbReference type="Proteomes" id="UP000242791">
    <property type="component" value="Unassembled WGS sequence"/>
</dbReference>
<comment type="caution">
    <text evidence="1">The sequence shown here is derived from an EMBL/GenBank/DDBJ whole genome shotgun (WGS) entry which is preliminary data.</text>
</comment>
<keyword evidence="2" id="KW-1185">Reference proteome</keyword>
<reference evidence="1 2" key="1">
    <citation type="submission" date="2015-08" db="EMBL/GenBank/DDBJ databases">
        <title>Emmonsia species relationships and genome sequence.</title>
        <authorList>
            <person name="Cuomo C.A."/>
            <person name="Schwartz I.S."/>
            <person name="Kenyon C."/>
            <person name="De Hoog G.S."/>
            <person name="Govender N.P."/>
            <person name="Botha A."/>
            <person name="Moreno L."/>
            <person name="De Vries M."/>
            <person name="Munoz J.F."/>
            <person name="Stielow J.B."/>
        </authorList>
    </citation>
    <scope>NUCLEOTIDE SEQUENCE [LARGE SCALE GENOMIC DNA]</scope>
    <source>
        <strain evidence="1 2">EI222</strain>
    </source>
</reference>
<sequence length="266" mass="29508">MNALNSPSSLPEHEPLTTYTIIDYGPSGKGQARSVVAEWSIYNKISLVARSTRQKYEFEEGSVLPELRGPAFLARELETYGLGLHMIPFRDFDSANQTMSYILLVAVYSKECSDTTHDCQPHSVKLLEKTIAAAPTFLGPMVEAGLSEHGPWNGDIRQLALKISAEPVTRCYFKHDYGPLVCPMVKERLAIVETFLRKISTSRVDWESVAHMLGKACIDLKIAHEVSNNIQLTLGRMKVSGNKSKDYLLPLQSLASGPEKLGGSFY</sequence>
<accession>A0A1J9PYA8</accession>
<protein>
    <submittedName>
        <fullName evidence="1">Uncharacterized protein</fullName>
    </submittedName>
</protein>
<evidence type="ECO:0000313" key="2">
    <source>
        <dbReference type="Proteomes" id="UP000242791"/>
    </source>
</evidence>
<proteinExistence type="predicted"/>
<dbReference type="EMBL" id="LGTZ01001655">
    <property type="protein sequence ID" value="OJD20890.1"/>
    <property type="molecule type" value="Genomic_DNA"/>
</dbReference>
<evidence type="ECO:0000313" key="1">
    <source>
        <dbReference type="EMBL" id="OJD20890.1"/>
    </source>
</evidence>
<dbReference type="AlphaFoldDB" id="A0A1J9PYA8"/>
<dbReference type="VEuPathDB" id="FungiDB:ACJ73_07772"/>
<name>A0A1J9PYA8_9EURO</name>